<evidence type="ECO:0000256" key="2">
    <source>
        <dbReference type="ARBA" id="ARBA00023277"/>
    </source>
</evidence>
<evidence type="ECO:0000313" key="3">
    <source>
        <dbReference type="EMBL" id="SVA74923.1"/>
    </source>
</evidence>
<dbReference type="EMBL" id="UINC01017943">
    <property type="protein sequence ID" value="SVA74923.1"/>
    <property type="molecule type" value="Genomic_DNA"/>
</dbReference>
<keyword evidence="2" id="KW-0119">Carbohydrate metabolism</keyword>
<evidence type="ECO:0000256" key="1">
    <source>
        <dbReference type="ARBA" id="ARBA00023235"/>
    </source>
</evidence>
<dbReference type="GO" id="GO:0030145">
    <property type="term" value="F:manganese ion binding"/>
    <property type="evidence" value="ECO:0007669"/>
    <property type="project" value="InterPro"/>
</dbReference>
<protein>
    <recommendedName>
        <fullName evidence="4">L-fucose isomerase C-terminal domain-containing protein</fullName>
    </recommendedName>
</protein>
<sequence>MADKPPIQIVASGDSRPSANRRCWPAQQALEKMVQGVLKDLGHQTHRAHEPDLNTGHGFIDSQARGLEVFRQIDPQLPIVVATAVWQYTSHVLAGLIRHRGPILTLANWSGEWPGLVGLLNLNGSLTKANVPYSSIWSENFQDDFAKRRLSEWLTHGHITHDVSHARLLDDHQWPVEFQEFAVRGHAVGSHLRADQALLGVFDEGCMGMFNAIIPDQLLHRLGLFKERLSQSALYAAMRDVKTEAARVHYKWLLDRGMQFRFGPDESEHLTEDQVLEGLKMYTAAAILADRFGCSAIGIQYQQGLKDLCVASDLAEGLLNNPDRPPVIGANGRPVFEGQAIPHFNEVDECAGVDALLTNRVWMALGFDPSTTLHDVRWGEVVRDHGVNEFVWVFEISGAAPASHFINGYAGAVGERQPPMYFPRGGSTLKGVSRPGEIVWSRIYIEQNALHMDIGRGGVVRLPDEETERRWQLTTPQWPIMHAVLYGVNRNQLMAKHQSNHIQVAYTPNAVDAHRALAMKSAMAQELGLRVNLCGDLDDDLSQHQAVEFQR</sequence>
<gene>
    <name evidence="3" type="ORF">METZ01_LOCUS127777</name>
</gene>
<dbReference type="GO" id="GO:0008736">
    <property type="term" value="F:L-fucose isomerase activity"/>
    <property type="evidence" value="ECO:0007669"/>
    <property type="project" value="InterPro"/>
</dbReference>
<name>A0A381YEF3_9ZZZZ</name>
<dbReference type="InterPro" id="IPR005763">
    <property type="entry name" value="Fucose_isomerase"/>
</dbReference>
<organism evidence="3">
    <name type="scientific">marine metagenome</name>
    <dbReference type="NCBI Taxonomy" id="408172"/>
    <lineage>
        <taxon>unclassified sequences</taxon>
        <taxon>metagenomes</taxon>
        <taxon>ecological metagenomes</taxon>
    </lineage>
</organism>
<dbReference type="AlphaFoldDB" id="A0A381YEF3"/>
<dbReference type="SUPFAM" id="SSF53743">
    <property type="entry name" value="FucI/AraA N-terminal and middle domains"/>
    <property type="match status" value="1"/>
</dbReference>
<accession>A0A381YEF3</accession>
<dbReference type="GO" id="GO:0019571">
    <property type="term" value="P:D-arabinose catabolic process"/>
    <property type="evidence" value="ECO:0007669"/>
    <property type="project" value="TreeGrafter"/>
</dbReference>
<dbReference type="GO" id="GO:0008790">
    <property type="term" value="F:arabinose isomerase activity"/>
    <property type="evidence" value="ECO:0007669"/>
    <property type="project" value="TreeGrafter"/>
</dbReference>
<keyword evidence="1" id="KW-0413">Isomerase</keyword>
<proteinExistence type="predicted"/>
<reference evidence="3" key="1">
    <citation type="submission" date="2018-05" db="EMBL/GenBank/DDBJ databases">
        <authorList>
            <person name="Lanie J.A."/>
            <person name="Ng W.-L."/>
            <person name="Kazmierczak K.M."/>
            <person name="Andrzejewski T.M."/>
            <person name="Davidsen T.M."/>
            <person name="Wayne K.J."/>
            <person name="Tettelin H."/>
            <person name="Glass J.I."/>
            <person name="Rusch D."/>
            <person name="Podicherti R."/>
            <person name="Tsui H.-C.T."/>
            <person name="Winkler M.E."/>
        </authorList>
    </citation>
    <scope>NUCLEOTIDE SEQUENCE</scope>
</reference>
<dbReference type="GO" id="GO:0005737">
    <property type="term" value="C:cytoplasm"/>
    <property type="evidence" value="ECO:0007669"/>
    <property type="project" value="InterPro"/>
</dbReference>
<dbReference type="PANTHER" id="PTHR37840">
    <property type="entry name" value="L-FUCOSE ISOMERASE"/>
    <property type="match status" value="1"/>
</dbReference>
<dbReference type="InterPro" id="IPR009015">
    <property type="entry name" value="Fucose_isomerase_N/cen_sf"/>
</dbReference>
<dbReference type="PANTHER" id="PTHR37840:SF1">
    <property type="entry name" value="L-FUCOSE ISOMERASE"/>
    <property type="match status" value="1"/>
</dbReference>
<evidence type="ECO:0008006" key="4">
    <source>
        <dbReference type="Google" id="ProtNLM"/>
    </source>
</evidence>
<dbReference type="GO" id="GO:0042355">
    <property type="term" value="P:L-fucose catabolic process"/>
    <property type="evidence" value="ECO:0007669"/>
    <property type="project" value="TreeGrafter"/>
</dbReference>